<dbReference type="AlphaFoldDB" id="A0A383CFT0"/>
<accession>A0A383CFT0</accession>
<proteinExistence type="predicted"/>
<name>A0A383CFT0_9ZZZZ</name>
<gene>
    <name evidence="1" type="ORF">METZ01_LOCUS484061</name>
</gene>
<sequence length="66" mass="7520">MKILSTSRRGTIELVLDTDRITGNEAIPYITGGNQGIDEIKNIYQKTICQFFVFLVNQDKNMVLIK</sequence>
<organism evidence="1">
    <name type="scientific">marine metagenome</name>
    <dbReference type="NCBI Taxonomy" id="408172"/>
    <lineage>
        <taxon>unclassified sequences</taxon>
        <taxon>metagenomes</taxon>
        <taxon>ecological metagenomes</taxon>
    </lineage>
</organism>
<feature type="non-terminal residue" evidence="1">
    <location>
        <position position="66"/>
    </location>
</feature>
<dbReference type="EMBL" id="UINC01208595">
    <property type="protein sequence ID" value="SVE31207.1"/>
    <property type="molecule type" value="Genomic_DNA"/>
</dbReference>
<reference evidence="1" key="1">
    <citation type="submission" date="2018-05" db="EMBL/GenBank/DDBJ databases">
        <authorList>
            <person name="Lanie J.A."/>
            <person name="Ng W.-L."/>
            <person name="Kazmierczak K.M."/>
            <person name="Andrzejewski T.M."/>
            <person name="Davidsen T.M."/>
            <person name="Wayne K.J."/>
            <person name="Tettelin H."/>
            <person name="Glass J.I."/>
            <person name="Rusch D."/>
            <person name="Podicherti R."/>
            <person name="Tsui H.-C.T."/>
            <person name="Winkler M.E."/>
        </authorList>
    </citation>
    <scope>NUCLEOTIDE SEQUENCE</scope>
</reference>
<evidence type="ECO:0000313" key="1">
    <source>
        <dbReference type="EMBL" id="SVE31207.1"/>
    </source>
</evidence>
<protein>
    <submittedName>
        <fullName evidence="1">Uncharacterized protein</fullName>
    </submittedName>
</protein>